<keyword evidence="2" id="KW-1185">Reference proteome</keyword>
<dbReference type="AlphaFoldDB" id="A0A5N5KGE5"/>
<sequence>MGRASRWMINFLLGKKEEKTKKREISSYAAEKETTPTAISTYKRRWSFGKSEKKERVYKSRRSLDSIITSPYSSRRSSFALPTTEAIEKVVARLLMLSIQRTEVAA</sequence>
<dbReference type="Proteomes" id="UP000326939">
    <property type="component" value="Chromosome 13"/>
</dbReference>
<gene>
    <name evidence="1" type="ORF">DKX38_019501</name>
</gene>
<evidence type="ECO:0008006" key="3">
    <source>
        <dbReference type="Google" id="ProtNLM"/>
    </source>
</evidence>
<name>A0A5N5KGE5_9ROSI</name>
<dbReference type="EMBL" id="VDCV01000013">
    <property type="protein sequence ID" value="KAB5529420.1"/>
    <property type="molecule type" value="Genomic_DNA"/>
</dbReference>
<reference evidence="2" key="1">
    <citation type="journal article" date="2019" name="Gigascience">
        <title>De novo genome assembly of the endangered Acer yangbiense, a plant species with extremely small populations endemic to Yunnan Province, China.</title>
        <authorList>
            <person name="Yang J."/>
            <person name="Wariss H.M."/>
            <person name="Tao L."/>
            <person name="Zhang R."/>
            <person name="Yun Q."/>
            <person name="Hollingsworth P."/>
            <person name="Dao Z."/>
            <person name="Luo G."/>
            <person name="Guo H."/>
            <person name="Ma Y."/>
            <person name="Sun W."/>
        </authorList>
    </citation>
    <scope>NUCLEOTIDE SEQUENCE [LARGE SCALE GENOMIC DNA]</scope>
    <source>
        <strain evidence="2">cv. br00</strain>
    </source>
</reference>
<organism evidence="1 2">
    <name type="scientific">Salix brachista</name>
    <dbReference type="NCBI Taxonomy" id="2182728"/>
    <lineage>
        <taxon>Eukaryota</taxon>
        <taxon>Viridiplantae</taxon>
        <taxon>Streptophyta</taxon>
        <taxon>Embryophyta</taxon>
        <taxon>Tracheophyta</taxon>
        <taxon>Spermatophyta</taxon>
        <taxon>Magnoliopsida</taxon>
        <taxon>eudicotyledons</taxon>
        <taxon>Gunneridae</taxon>
        <taxon>Pentapetalae</taxon>
        <taxon>rosids</taxon>
        <taxon>fabids</taxon>
        <taxon>Malpighiales</taxon>
        <taxon>Salicaceae</taxon>
        <taxon>Saliceae</taxon>
        <taxon>Salix</taxon>
    </lineage>
</organism>
<evidence type="ECO:0000313" key="1">
    <source>
        <dbReference type="EMBL" id="KAB5529420.1"/>
    </source>
</evidence>
<proteinExistence type="predicted"/>
<protein>
    <recommendedName>
        <fullName evidence="3">DUF4005 domain-containing protein</fullName>
    </recommendedName>
</protein>
<comment type="caution">
    <text evidence="1">The sequence shown here is derived from an EMBL/GenBank/DDBJ whole genome shotgun (WGS) entry which is preliminary data.</text>
</comment>
<evidence type="ECO:0000313" key="2">
    <source>
        <dbReference type="Proteomes" id="UP000326939"/>
    </source>
</evidence>
<accession>A0A5N5KGE5</accession>